<proteinExistence type="predicted"/>
<dbReference type="Gene3D" id="3.60.21.10">
    <property type="match status" value="1"/>
</dbReference>
<dbReference type="OMA" id="TYWVPVY"/>
<accession>A0A1Y2MB48</accession>
<reference evidence="3 4" key="1">
    <citation type="journal article" date="2017" name="Genome Announc.">
        <title>Genome sequence of the saprophytic ascomycete Epicoccum nigrum ICMP 19927 strain isolated from New Zealand.</title>
        <authorList>
            <person name="Fokin M."/>
            <person name="Fleetwood D."/>
            <person name="Weir B.S."/>
            <person name="Villas-Boas S.G."/>
        </authorList>
    </citation>
    <scope>NUCLEOTIDE SEQUENCE [LARGE SCALE GENOMIC DNA]</scope>
    <source>
        <strain evidence="3 4">ICMP 19927</strain>
    </source>
</reference>
<evidence type="ECO:0000259" key="2">
    <source>
        <dbReference type="Pfam" id="PF00149"/>
    </source>
</evidence>
<keyword evidence="1" id="KW-0732">Signal</keyword>
<name>A0A1Y2MB48_EPING</name>
<feature type="signal peptide" evidence="1">
    <location>
        <begin position="1"/>
        <end position="15"/>
    </location>
</feature>
<organism evidence="3 4">
    <name type="scientific">Epicoccum nigrum</name>
    <name type="common">Soil fungus</name>
    <name type="synonym">Epicoccum purpurascens</name>
    <dbReference type="NCBI Taxonomy" id="105696"/>
    <lineage>
        <taxon>Eukaryota</taxon>
        <taxon>Fungi</taxon>
        <taxon>Dikarya</taxon>
        <taxon>Ascomycota</taxon>
        <taxon>Pezizomycotina</taxon>
        <taxon>Dothideomycetes</taxon>
        <taxon>Pleosporomycetidae</taxon>
        <taxon>Pleosporales</taxon>
        <taxon>Pleosporineae</taxon>
        <taxon>Didymellaceae</taxon>
        <taxon>Epicoccum</taxon>
    </lineage>
</organism>
<keyword evidence="4" id="KW-1185">Reference proteome</keyword>
<dbReference type="STRING" id="105696.A0A1Y2MB48"/>
<dbReference type="SUPFAM" id="SSF56300">
    <property type="entry name" value="Metallo-dependent phosphatases"/>
    <property type="match status" value="1"/>
</dbReference>
<evidence type="ECO:0000313" key="4">
    <source>
        <dbReference type="Proteomes" id="UP000193240"/>
    </source>
</evidence>
<evidence type="ECO:0000256" key="1">
    <source>
        <dbReference type="SAM" id="SignalP"/>
    </source>
</evidence>
<protein>
    <recommendedName>
        <fullName evidence="2">Calcineurin-like phosphoesterase domain-containing protein</fullName>
    </recommendedName>
</protein>
<dbReference type="AlphaFoldDB" id="A0A1Y2MB48"/>
<dbReference type="Pfam" id="PF00149">
    <property type="entry name" value="Metallophos"/>
    <property type="match status" value="1"/>
</dbReference>
<sequence>MRYGYLLWIVALAAAMPLTLNNVDSNPYLRFGSNGKFSITVSNDLHLGEKDNAEGDHKIIGVTNSILDYKYSDMVVLNDDLITCDGLTTEHAIPLIDQITKPLIDRNTPFAATFGNHDMSPGCSTRAMSEHMWSIQGNNGKRLSFTTSSVEGSYNEVGTSNYYLPIHSSDGSRLVLMLYFFDSKGGTDVLDSVDDKVTAWFRCLQTAVKFFGHIPSLALVHIPIYATWAMQDKLLIDVSTSPGLNRELINHQGNQRHTCDKDGKNCKYAGLDKPFMEELVKTEGLMAVFFGHNHRVEYAMTFDIQDHLLTCGSFCAKWSMDLANNEPMNGNGLNICFNRKSGYGGYSGWTHGGFQQIVIDESRLPNKDIDTWIRLEDGNISGSITLNSTCGTDCYPPVAIV</sequence>
<dbReference type="InterPro" id="IPR029052">
    <property type="entry name" value="Metallo-depent_PP-like"/>
</dbReference>
<feature type="domain" description="Calcineurin-like phosphoesterase" evidence="2">
    <location>
        <begin position="38"/>
        <end position="295"/>
    </location>
</feature>
<dbReference type="PANTHER" id="PTHR32440">
    <property type="entry name" value="PHOSPHATASE DCR2-RELATED-RELATED"/>
    <property type="match status" value="1"/>
</dbReference>
<gene>
    <name evidence="3" type="ORF">B5807_01839</name>
</gene>
<dbReference type="Proteomes" id="UP000193240">
    <property type="component" value="Unassembled WGS sequence"/>
</dbReference>
<evidence type="ECO:0000313" key="3">
    <source>
        <dbReference type="EMBL" id="OSS53335.1"/>
    </source>
</evidence>
<dbReference type="InterPro" id="IPR004843">
    <property type="entry name" value="Calcineurin-like_PHP"/>
</dbReference>
<dbReference type="EMBL" id="KZ107839">
    <property type="protein sequence ID" value="OSS53335.1"/>
    <property type="molecule type" value="Genomic_DNA"/>
</dbReference>
<dbReference type="GO" id="GO:0016788">
    <property type="term" value="F:hydrolase activity, acting on ester bonds"/>
    <property type="evidence" value="ECO:0007669"/>
    <property type="project" value="TreeGrafter"/>
</dbReference>
<feature type="chain" id="PRO_5012463503" description="Calcineurin-like phosphoesterase domain-containing protein" evidence="1">
    <location>
        <begin position="16"/>
        <end position="401"/>
    </location>
</feature>
<dbReference type="GO" id="GO:0005737">
    <property type="term" value="C:cytoplasm"/>
    <property type="evidence" value="ECO:0007669"/>
    <property type="project" value="TreeGrafter"/>
</dbReference>
<dbReference type="PANTHER" id="PTHR32440:SF11">
    <property type="entry name" value="METALLOPHOSPHOESTERASE DOMAIN-CONTAINING PROTEIN"/>
    <property type="match status" value="1"/>
</dbReference>
<dbReference type="InParanoid" id="A0A1Y2MB48"/>